<dbReference type="PANTHER" id="PTHR30419:SF2">
    <property type="entry name" value="LYSR FAMILY TRANSCRIPTIONAL REGULATOR"/>
    <property type="match status" value="1"/>
</dbReference>
<evidence type="ECO:0000256" key="2">
    <source>
        <dbReference type="ARBA" id="ARBA00023015"/>
    </source>
</evidence>
<dbReference type="AlphaFoldDB" id="A0A857JF52"/>
<dbReference type="SUPFAM" id="SSF46785">
    <property type="entry name" value="Winged helix' DNA-binding domain"/>
    <property type="match status" value="1"/>
</dbReference>
<dbReference type="Pfam" id="PF00126">
    <property type="entry name" value="HTH_1"/>
    <property type="match status" value="1"/>
</dbReference>
<keyword evidence="2" id="KW-0805">Transcription regulation</keyword>
<dbReference type="Gene3D" id="3.40.190.290">
    <property type="match status" value="1"/>
</dbReference>
<keyword evidence="4" id="KW-0804">Transcription</keyword>
<gene>
    <name evidence="6" type="ORF">GT347_14695</name>
</gene>
<dbReference type="Proteomes" id="UP000464787">
    <property type="component" value="Chromosome"/>
</dbReference>
<dbReference type="Gene3D" id="1.10.10.10">
    <property type="entry name" value="Winged helix-like DNA-binding domain superfamily/Winged helix DNA-binding domain"/>
    <property type="match status" value="1"/>
</dbReference>
<protein>
    <submittedName>
        <fullName evidence="6">LysR family transcriptional regulator</fullName>
    </submittedName>
</protein>
<dbReference type="PANTHER" id="PTHR30419">
    <property type="entry name" value="HTH-TYPE TRANSCRIPTIONAL REGULATOR YBHD"/>
    <property type="match status" value="1"/>
</dbReference>
<dbReference type="InterPro" id="IPR000847">
    <property type="entry name" value="LysR_HTH_N"/>
</dbReference>
<dbReference type="GO" id="GO:0003677">
    <property type="term" value="F:DNA binding"/>
    <property type="evidence" value="ECO:0007669"/>
    <property type="project" value="UniProtKB-KW"/>
</dbReference>
<dbReference type="InterPro" id="IPR050950">
    <property type="entry name" value="HTH-type_LysR_regulators"/>
</dbReference>
<keyword evidence="3" id="KW-0238">DNA-binding</keyword>
<reference evidence="6 7" key="1">
    <citation type="submission" date="2020-01" db="EMBL/GenBank/DDBJ databases">
        <title>Genome sequencing of strain KACC 21265.</title>
        <authorList>
            <person name="Heo J."/>
            <person name="Kim S.-J."/>
            <person name="Kim J.-S."/>
            <person name="Hong S.-B."/>
            <person name="Kwon S.-W."/>
        </authorList>
    </citation>
    <scope>NUCLEOTIDE SEQUENCE [LARGE SCALE GENOMIC DNA]</scope>
    <source>
        <strain evidence="6 7">KACC 21265</strain>
    </source>
</reference>
<comment type="similarity">
    <text evidence="1">Belongs to the LysR transcriptional regulatory family.</text>
</comment>
<sequence>MHYDLVDLRTFLAIAEEGSLSRGAVRAHLAPSSASLRLKGLEDALGVTLFTRQARGVALTAAGSVMLEHVRHCLAGLEQMHADLSPYALGLTTHLTLFANNNVVNFHLPDDLARFFAAHPSVRIKLEERMGPDIIFAVTQGRADIGIVAVDSDHPDLEFHPYRDDRFVVVAPLGSKLARRASVRFVDCFGEPWISQPNGSALHTYLMGQAAATGGRLDVRVQVSGFNAVVRLVTSGAGISIVPTSALGKRERSQMAVIELTDPWAARHNRICVRKGAIEGNKHLGHLVAALAPQEAGSSRC</sequence>
<dbReference type="InterPro" id="IPR036390">
    <property type="entry name" value="WH_DNA-bd_sf"/>
</dbReference>
<evidence type="ECO:0000259" key="5">
    <source>
        <dbReference type="PROSITE" id="PS50931"/>
    </source>
</evidence>
<organism evidence="6 7">
    <name type="scientific">Xylophilus rhododendri</name>
    <dbReference type="NCBI Taxonomy" id="2697032"/>
    <lineage>
        <taxon>Bacteria</taxon>
        <taxon>Pseudomonadati</taxon>
        <taxon>Pseudomonadota</taxon>
        <taxon>Betaproteobacteria</taxon>
        <taxon>Burkholderiales</taxon>
        <taxon>Xylophilus</taxon>
    </lineage>
</organism>
<feature type="domain" description="HTH lysR-type" evidence="5">
    <location>
        <begin position="1"/>
        <end position="60"/>
    </location>
</feature>
<dbReference type="Pfam" id="PF03466">
    <property type="entry name" value="LysR_substrate"/>
    <property type="match status" value="1"/>
</dbReference>
<evidence type="ECO:0000313" key="7">
    <source>
        <dbReference type="Proteomes" id="UP000464787"/>
    </source>
</evidence>
<proteinExistence type="inferred from homology"/>
<dbReference type="GO" id="GO:0005829">
    <property type="term" value="C:cytosol"/>
    <property type="evidence" value="ECO:0007669"/>
    <property type="project" value="TreeGrafter"/>
</dbReference>
<dbReference type="FunFam" id="1.10.10.10:FF:000001">
    <property type="entry name" value="LysR family transcriptional regulator"/>
    <property type="match status" value="1"/>
</dbReference>
<evidence type="ECO:0000313" key="6">
    <source>
        <dbReference type="EMBL" id="QHJ01563.1"/>
    </source>
</evidence>
<dbReference type="KEGG" id="xyk:GT347_14695"/>
<name>A0A857JF52_9BURK</name>
<dbReference type="InterPro" id="IPR036388">
    <property type="entry name" value="WH-like_DNA-bd_sf"/>
</dbReference>
<dbReference type="PROSITE" id="PS50931">
    <property type="entry name" value="HTH_LYSR"/>
    <property type="match status" value="1"/>
</dbReference>
<dbReference type="GO" id="GO:0003700">
    <property type="term" value="F:DNA-binding transcription factor activity"/>
    <property type="evidence" value="ECO:0007669"/>
    <property type="project" value="InterPro"/>
</dbReference>
<dbReference type="EMBL" id="CP047650">
    <property type="protein sequence ID" value="QHJ01563.1"/>
    <property type="molecule type" value="Genomic_DNA"/>
</dbReference>
<dbReference type="SUPFAM" id="SSF53850">
    <property type="entry name" value="Periplasmic binding protein-like II"/>
    <property type="match status" value="1"/>
</dbReference>
<keyword evidence="7" id="KW-1185">Reference proteome</keyword>
<evidence type="ECO:0000256" key="1">
    <source>
        <dbReference type="ARBA" id="ARBA00009437"/>
    </source>
</evidence>
<dbReference type="InterPro" id="IPR005119">
    <property type="entry name" value="LysR_subst-bd"/>
</dbReference>
<evidence type="ECO:0000256" key="3">
    <source>
        <dbReference type="ARBA" id="ARBA00023125"/>
    </source>
</evidence>
<accession>A0A857JF52</accession>
<evidence type="ECO:0000256" key="4">
    <source>
        <dbReference type="ARBA" id="ARBA00023163"/>
    </source>
</evidence>